<dbReference type="AlphaFoldDB" id="A0A2A3MFJ7"/>
<feature type="domain" description="HTH araC/xylS-type" evidence="5">
    <location>
        <begin position="259"/>
        <end position="356"/>
    </location>
</feature>
<dbReference type="InterPro" id="IPR009057">
    <property type="entry name" value="Homeodomain-like_sf"/>
</dbReference>
<evidence type="ECO:0000256" key="4">
    <source>
        <dbReference type="SAM" id="MobiDB-lite"/>
    </source>
</evidence>
<feature type="region of interest" description="Disordered" evidence="4">
    <location>
        <begin position="356"/>
        <end position="392"/>
    </location>
</feature>
<dbReference type="Pfam" id="PF12833">
    <property type="entry name" value="HTH_18"/>
    <property type="match status" value="1"/>
</dbReference>
<dbReference type="PANTHER" id="PTHR47894:SF4">
    <property type="entry name" value="HTH-TYPE TRANSCRIPTIONAL REGULATOR GADX"/>
    <property type="match status" value="1"/>
</dbReference>
<sequence>MMARSALVQRDRASDTGRCPSRPGLPLMPQPAPSASAEHFEKVLKGLRACVPSDPLEAALVRHQLRGMSARERVPLVAIRQLVEELAQQQQDPWLLVRAFSHLDYSAAFLATTYLGNARTLRDAIQLSQRYLDQNSGLATLSLEQSGPLASIIVTPNAQVSASDQQLVAMLYGVLRTCQGLGLQQASAGIAAMPEQALAACRQLLRIPVTRLDGALRVELHFPALELARALNANQPNIARLARRERQLIRNRANHRWSESVQLLLGALLPRGETRLSRCASLLAVAPRTLQRHLTAEQQPFNELLSTVRRQLCLEYLRDGHRDDTLALLLGYRQTSQFYRQFRLWFDCSPSQLRTRLAPETPTTTTTRGRIHAPPHPAPYPAPALGSHRERC</sequence>
<dbReference type="Proteomes" id="UP000242313">
    <property type="component" value="Unassembled WGS sequence"/>
</dbReference>
<dbReference type="PROSITE" id="PS01124">
    <property type="entry name" value="HTH_ARAC_FAMILY_2"/>
    <property type="match status" value="1"/>
</dbReference>
<dbReference type="InterPro" id="IPR018060">
    <property type="entry name" value="HTH_AraC"/>
</dbReference>
<dbReference type="EMBL" id="NTMR01000017">
    <property type="protein sequence ID" value="PBK03578.1"/>
    <property type="molecule type" value="Genomic_DNA"/>
</dbReference>
<evidence type="ECO:0000259" key="5">
    <source>
        <dbReference type="PROSITE" id="PS01124"/>
    </source>
</evidence>
<proteinExistence type="predicted"/>
<accession>A0A2A3MFJ7</accession>
<organism evidence="6 7">
    <name type="scientific">Pseudomonas abyssi</name>
    <dbReference type="NCBI Taxonomy" id="170540"/>
    <lineage>
        <taxon>Bacteria</taxon>
        <taxon>Pseudomonadati</taxon>
        <taxon>Pseudomonadota</taxon>
        <taxon>Gammaproteobacteria</taxon>
        <taxon>Pseudomonadales</taxon>
        <taxon>Pseudomonadaceae</taxon>
        <taxon>Pseudomonas</taxon>
    </lineage>
</organism>
<keyword evidence="7" id="KW-1185">Reference proteome</keyword>
<keyword evidence="3" id="KW-0804">Transcription</keyword>
<reference evidence="6 7" key="1">
    <citation type="submission" date="2017-09" db="EMBL/GenBank/DDBJ databases">
        <title>Pseudomonas abyssi sp. nov. isolated from Abyssopelagic Water.</title>
        <authorList>
            <person name="Wei Y."/>
        </authorList>
    </citation>
    <scope>NUCLEOTIDE SEQUENCE [LARGE SCALE GENOMIC DNA]</scope>
    <source>
        <strain evidence="6 7">MT5</strain>
    </source>
</reference>
<dbReference type="GO" id="GO:0003700">
    <property type="term" value="F:DNA-binding transcription factor activity"/>
    <property type="evidence" value="ECO:0007669"/>
    <property type="project" value="InterPro"/>
</dbReference>
<dbReference type="PANTHER" id="PTHR47894">
    <property type="entry name" value="HTH-TYPE TRANSCRIPTIONAL REGULATOR GADX"/>
    <property type="match status" value="1"/>
</dbReference>
<dbReference type="GO" id="GO:0005829">
    <property type="term" value="C:cytosol"/>
    <property type="evidence" value="ECO:0007669"/>
    <property type="project" value="TreeGrafter"/>
</dbReference>
<name>A0A2A3MFJ7_9PSED</name>
<dbReference type="GO" id="GO:0000976">
    <property type="term" value="F:transcription cis-regulatory region binding"/>
    <property type="evidence" value="ECO:0007669"/>
    <property type="project" value="TreeGrafter"/>
</dbReference>
<feature type="region of interest" description="Disordered" evidence="4">
    <location>
        <begin position="1"/>
        <end position="33"/>
    </location>
</feature>
<dbReference type="SUPFAM" id="SSF46689">
    <property type="entry name" value="Homeodomain-like"/>
    <property type="match status" value="1"/>
</dbReference>
<keyword evidence="2" id="KW-0238">DNA-binding</keyword>
<keyword evidence="1" id="KW-0805">Transcription regulation</keyword>
<evidence type="ECO:0000256" key="1">
    <source>
        <dbReference type="ARBA" id="ARBA00023015"/>
    </source>
</evidence>
<gene>
    <name evidence="6" type="ORF">CNQ84_13420</name>
</gene>
<evidence type="ECO:0000313" key="7">
    <source>
        <dbReference type="Proteomes" id="UP000242313"/>
    </source>
</evidence>
<protein>
    <recommendedName>
        <fullName evidence="5">HTH araC/xylS-type domain-containing protein</fullName>
    </recommendedName>
</protein>
<evidence type="ECO:0000256" key="2">
    <source>
        <dbReference type="ARBA" id="ARBA00023125"/>
    </source>
</evidence>
<dbReference type="Gene3D" id="1.10.10.60">
    <property type="entry name" value="Homeodomain-like"/>
    <property type="match status" value="1"/>
</dbReference>
<dbReference type="SMART" id="SM00342">
    <property type="entry name" value="HTH_ARAC"/>
    <property type="match status" value="1"/>
</dbReference>
<comment type="caution">
    <text evidence="6">The sequence shown here is derived from an EMBL/GenBank/DDBJ whole genome shotgun (WGS) entry which is preliminary data.</text>
</comment>
<dbReference type="Pfam" id="PF12625">
    <property type="entry name" value="Arabinose_bd"/>
    <property type="match status" value="1"/>
</dbReference>
<evidence type="ECO:0000313" key="6">
    <source>
        <dbReference type="EMBL" id="PBK03578.1"/>
    </source>
</evidence>
<dbReference type="InterPro" id="IPR032687">
    <property type="entry name" value="AraC-type_N"/>
</dbReference>
<evidence type="ECO:0000256" key="3">
    <source>
        <dbReference type="ARBA" id="ARBA00023163"/>
    </source>
</evidence>
<feature type="compositionally biased region" description="Low complexity" evidence="4">
    <location>
        <begin position="356"/>
        <end position="368"/>
    </location>
</feature>